<protein>
    <submittedName>
        <fullName evidence="2">Uncharacterized protein</fullName>
    </submittedName>
</protein>
<dbReference type="AlphaFoldDB" id="E2A2Z2"/>
<sequence>MRARHSSHRYAFDVPDGLLKIYALACTFKAHMDGGIGDKRGKGWQGDLGEKAQLVFADTKSQNDRPVDTFGALRLRLLLFFPFCKGLREEHVSEELRNVTTRIKSEGLRPDDLRAVPVDRSSPRRQQ</sequence>
<reference evidence="2 3" key="1">
    <citation type="journal article" date="2010" name="Science">
        <title>Genomic comparison of the ants Camponotus floridanus and Harpegnathos saltator.</title>
        <authorList>
            <person name="Bonasio R."/>
            <person name="Zhang G."/>
            <person name="Ye C."/>
            <person name="Mutti N.S."/>
            <person name="Fang X."/>
            <person name="Qin N."/>
            <person name="Donahue G."/>
            <person name="Yang P."/>
            <person name="Li Q."/>
            <person name="Li C."/>
            <person name="Zhang P."/>
            <person name="Huang Z."/>
            <person name="Berger S.L."/>
            <person name="Reinberg D."/>
            <person name="Wang J."/>
            <person name="Liebig J."/>
        </authorList>
    </citation>
    <scope>NUCLEOTIDE SEQUENCE [LARGE SCALE GENOMIC DNA]</scope>
    <source>
        <strain evidence="3">C129</strain>
    </source>
</reference>
<organism evidence="3">
    <name type="scientific">Camponotus floridanus</name>
    <name type="common">Florida carpenter ant</name>
    <dbReference type="NCBI Taxonomy" id="104421"/>
    <lineage>
        <taxon>Eukaryota</taxon>
        <taxon>Metazoa</taxon>
        <taxon>Ecdysozoa</taxon>
        <taxon>Arthropoda</taxon>
        <taxon>Hexapoda</taxon>
        <taxon>Insecta</taxon>
        <taxon>Pterygota</taxon>
        <taxon>Neoptera</taxon>
        <taxon>Endopterygota</taxon>
        <taxon>Hymenoptera</taxon>
        <taxon>Apocrita</taxon>
        <taxon>Aculeata</taxon>
        <taxon>Formicoidea</taxon>
        <taxon>Formicidae</taxon>
        <taxon>Formicinae</taxon>
        <taxon>Camponotus</taxon>
    </lineage>
</organism>
<dbReference type="Proteomes" id="UP000000311">
    <property type="component" value="Unassembled WGS sequence"/>
</dbReference>
<dbReference type="InParanoid" id="E2A2Z2"/>
<gene>
    <name evidence="2" type="ORF">EAG_12845</name>
</gene>
<feature type="region of interest" description="Disordered" evidence="1">
    <location>
        <begin position="108"/>
        <end position="127"/>
    </location>
</feature>
<keyword evidence="3" id="KW-1185">Reference proteome</keyword>
<accession>E2A2Z2</accession>
<evidence type="ECO:0000313" key="2">
    <source>
        <dbReference type="EMBL" id="EFN72200.1"/>
    </source>
</evidence>
<name>E2A2Z2_CAMFO</name>
<evidence type="ECO:0000313" key="3">
    <source>
        <dbReference type="Proteomes" id="UP000000311"/>
    </source>
</evidence>
<dbReference type="EMBL" id="GL436239">
    <property type="protein sequence ID" value="EFN72200.1"/>
    <property type="molecule type" value="Genomic_DNA"/>
</dbReference>
<proteinExistence type="predicted"/>
<evidence type="ECO:0000256" key="1">
    <source>
        <dbReference type="SAM" id="MobiDB-lite"/>
    </source>
</evidence>